<feature type="non-terminal residue" evidence="1">
    <location>
        <position position="1"/>
    </location>
</feature>
<gene>
    <name evidence="1" type="ORF">NE398_21640</name>
</gene>
<dbReference type="RefSeq" id="WP_272470956.1">
    <property type="nucleotide sequence ID" value="NZ_JAMRYU010000113.1"/>
</dbReference>
<sequence length="72" mass="8093">TANLAFNPMAFAFVTRPLVAPAGVESYVTSYNGITLRVVRGYDMKYKKEMLSMDVLYGYKTMYPELATRVLG</sequence>
<name>A0A9X4B289_9CLOT</name>
<keyword evidence="1" id="KW-0167">Capsid protein</keyword>
<organism evidence="1 2">
    <name type="scientific">Clostridium tertium</name>
    <dbReference type="NCBI Taxonomy" id="1559"/>
    <lineage>
        <taxon>Bacteria</taxon>
        <taxon>Bacillati</taxon>
        <taxon>Bacillota</taxon>
        <taxon>Clostridia</taxon>
        <taxon>Eubacteriales</taxon>
        <taxon>Clostridiaceae</taxon>
        <taxon>Clostridium</taxon>
    </lineage>
</organism>
<comment type="caution">
    <text evidence="1">The sequence shown here is derived from an EMBL/GenBank/DDBJ whole genome shotgun (WGS) entry which is preliminary data.</text>
</comment>
<evidence type="ECO:0000313" key="1">
    <source>
        <dbReference type="EMBL" id="MDC4242724.1"/>
    </source>
</evidence>
<keyword evidence="2" id="KW-1185">Reference proteome</keyword>
<proteinExistence type="predicted"/>
<evidence type="ECO:0000313" key="2">
    <source>
        <dbReference type="Proteomes" id="UP001141183"/>
    </source>
</evidence>
<dbReference type="EMBL" id="JAMRYU010000113">
    <property type="protein sequence ID" value="MDC4242724.1"/>
    <property type="molecule type" value="Genomic_DNA"/>
</dbReference>
<accession>A0A9X4B289</accession>
<dbReference type="AlphaFoldDB" id="A0A9X4B289"/>
<protein>
    <submittedName>
        <fullName evidence="1">P22 coat protein</fullName>
    </submittedName>
</protein>
<reference evidence="1" key="1">
    <citation type="submission" date="2022-05" db="EMBL/GenBank/DDBJ databases">
        <title>Draft genome sequence of Clostridium tertium strain CP3 isolated from Peru.</title>
        <authorList>
            <person name="Hurtado R."/>
            <person name="Lima L."/>
            <person name="Sousa T."/>
            <person name="Jaiswal A.K."/>
            <person name="Tiwari S."/>
            <person name="Maturrano L."/>
            <person name="Brenig B."/>
            <person name="Azevedo V."/>
        </authorList>
    </citation>
    <scope>NUCLEOTIDE SEQUENCE</scope>
    <source>
        <strain evidence="1">CP3</strain>
    </source>
</reference>
<dbReference type="Proteomes" id="UP001141183">
    <property type="component" value="Unassembled WGS sequence"/>
</dbReference>
<keyword evidence="1" id="KW-0946">Virion</keyword>